<keyword evidence="7" id="KW-1133">Transmembrane helix</keyword>
<dbReference type="Gene3D" id="1.10.510.10">
    <property type="entry name" value="Transferase(Phosphotransferase) domain 1"/>
    <property type="match status" value="1"/>
</dbReference>
<dbReference type="InterPro" id="IPR011009">
    <property type="entry name" value="Kinase-like_dom_sf"/>
</dbReference>
<dbReference type="EMBL" id="CP036279">
    <property type="protein sequence ID" value="QDU60918.1"/>
    <property type="molecule type" value="Genomic_DNA"/>
</dbReference>
<name>A0A518B1S1_9BACT</name>
<reference evidence="9 10" key="1">
    <citation type="submission" date="2019-02" db="EMBL/GenBank/DDBJ databases">
        <title>Deep-cultivation of Planctomycetes and their phenomic and genomic characterization uncovers novel biology.</title>
        <authorList>
            <person name="Wiegand S."/>
            <person name="Jogler M."/>
            <person name="Boedeker C."/>
            <person name="Pinto D."/>
            <person name="Vollmers J."/>
            <person name="Rivas-Marin E."/>
            <person name="Kohn T."/>
            <person name="Peeters S.H."/>
            <person name="Heuer A."/>
            <person name="Rast P."/>
            <person name="Oberbeckmann S."/>
            <person name="Bunk B."/>
            <person name="Jeske O."/>
            <person name="Meyerdierks A."/>
            <person name="Storesund J.E."/>
            <person name="Kallscheuer N."/>
            <person name="Luecker S."/>
            <person name="Lage O.M."/>
            <person name="Pohl T."/>
            <person name="Merkel B.J."/>
            <person name="Hornburger P."/>
            <person name="Mueller R.-W."/>
            <person name="Bruemmer F."/>
            <person name="Labrenz M."/>
            <person name="Spormann A.M."/>
            <person name="Op den Camp H."/>
            <person name="Overmann J."/>
            <person name="Amann R."/>
            <person name="Jetten M.S.M."/>
            <person name="Mascher T."/>
            <person name="Medema M.H."/>
            <person name="Devos D.P."/>
            <person name="Kaster A.-K."/>
            <person name="Ovreas L."/>
            <person name="Rohde M."/>
            <person name="Galperin M.Y."/>
            <person name="Jogler C."/>
        </authorList>
    </citation>
    <scope>NUCLEOTIDE SEQUENCE [LARGE SCALE GENOMIC DNA]</scope>
    <source>
        <strain evidence="9 10">Pan216</strain>
    </source>
</reference>
<dbReference type="InterPro" id="IPR017441">
    <property type="entry name" value="Protein_kinase_ATP_BS"/>
</dbReference>
<feature type="transmembrane region" description="Helical" evidence="7">
    <location>
        <begin position="57"/>
        <end position="75"/>
    </location>
</feature>
<dbReference type="GO" id="GO:0005524">
    <property type="term" value="F:ATP binding"/>
    <property type="evidence" value="ECO:0007669"/>
    <property type="project" value="UniProtKB-UniRule"/>
</dbReference>
<evidence type="ECO:0000256" key="7">
    <source>
        <dbReference type="SAM" id="Phobius"/>
    </source>
</evidence>
<dbReference type="Proteomes" id="UP000317093">
    <property type="component" value="Chromosome"/>
</dbReference>
<evidence type="ECO:0000256" key="6">
    <source>
        <dbReference type="SAM" id="MobiDB-lite"/>
    </source>
</evidence>
<dbReference type="Pfam" id="PF00069">
    <property type="entry name" value="Pkinase"/>
    <property type="match status" value="1"/>
</dbReference>
<feature type="transmembrane region" description="Helical" evidence="7">
    <location>
        <begin position="118"/>
        <end position="137"/>
    </location>
</feature>
<accession>A0A518B1S1</accession>
<dbReference type="PROSITE" id="PS00108">
    <property type="entry name" value="PROTEIN_KINASE_ST"/>
    <property type="match status" value="1"/>
</dbReference>
<dbReference type="InterPro" id="IPR000719">
    <property type="entry name" value="Prot_kinase_dom"/>
</dbReference>
<evidence type="ECO:0000313" key="9">
    <source>
        <dbReference type="EMBL" id="QDU60918.1"/>
    </source>
</evidence>
<evidence type="ECO:0000256" key="5">
    <source>
        <dbReference type="PROSITE-ProRule" id="PRU10141"/>
    </source>
</evidence>
<evidence type="ECO:0000256" key="4">
    <source>
        <dbReference type="ARBA" id="ARBA00022840"/>
    </source>
</evidence>
<evidence type="ECO:0000256" key="3">
    <source>
        <dbReference type="ARBA" id="ARBA00022777"/>
    </source>
</evidence>
<dbReference type="KEGG" id="knv:Pan216_17710"/>
<feature type="compositionally biased region" description="Low complexity" evidence="6">
    <location>
        <begin position="10"/>
        <end position="23"/>
    </location>
</feature>
<dbReference type="PROSITE" id="PS50011">
    <property type="entry name" value="PROTEIN_KINASE_DOM"/>
    <property type="match status" value="1"/>
</dbReference>
<feature type="transmembrane region" description="Helical" evidence="7">
    <location>
        <begin position="157"/>
        <end position="178"/>
    </location>
</feature>
<evidence type="ECO:0000256" key="2">
    <source>
        <dbReference type="ARBA" id="ARBA00022741"/>
    </source>
</evidence>
<keyword evidence="7" id="KW-0472">Membrane</keyword>
<gene>
    <name evidence="9" type="primary">pknB_6</name>
    <name evidence="9" type="ORF">Pan216_17710</name>
</gene>
<dbReference type="AlphaFoldDB" id="A0A518B1S1"/>
<feature type="region of interest" description="Disordered" evidence="6">
    <location>
        <begin position="1"/>
        <end position="24"/>
    </location>
</feature>
<feature type="domain" description="Protein kinase" evidence="8">
    <location>
        <begin position="256"/>
        <end position="532"/>
    </location>
</feature>
<dbReference type="SMART" id="SM00220">
    <property type="entry name" value="S_TKc"/>
    <property type="match status" value="1"/>
</dbReference>
<dbReference type="Gene3D" id="3.30.200.20">
    <property type="entry name" value="Phosphorylase Kinase, domain 1"/>
    <property type="match status" value="1"/>
</dbReference>
<feature type="transmembrane region" description="Helical" evidence="7">
    <location>
        <begin position="87"/>
        <end position="106"/>
    </location>
</feature>
<dbReference type="PANTHER" id="PTHR43289">
    <property type="entry name" value="MITOGEN-ACTIVATED PROTEIN KINASE KINASE KINASE 20-RELATED"/>
    <property type="match status" value="1"/>
</dbReference>
<dbReference type="GO" id="GO:0004674">
    <property type="term" value="F:protein serine/threonine kinase activity"/>
    <property type="evidence" value="ECO:0007669"/>
    <property type="project" value="UniProtKB-EC"/>
</dbReference>
<dbReference type="InterPro" id="IPR008271">
    <property type="entry name" value="Ser/Thr_kinase_AS"/>
</dbReference>
<dbReference type="CDD" id="cd14014">
    <property type="entry name" value="STKc_PknB_like"/>
    <property type="match status" value="1"/>
</dbReference>
<keyword evidence="7" id="KW-0812">Transmembrane</keyword>
<keyword evidence="4 5" id="KW-0067">ATP-binding</keyword>
<proteinExistence type="predicted"/>
<feature type="compositionally biased region" description="Basic and acidic residues" evidence="6">
    <location>
        <begin position="548"/>
        <end position="558"/>
    </location>
</feature>
<feature type="binding site" evidence="5">
    <location>
        <position position="285"/>
    </location>
    <ligand>
        <name>ATP</name>
        <dbReference type="ChEBI" id="CHEBI:30616"/>
    </ligand>
</feature>
<dbReference type="PROSITE" id="PS00107">
    <property type="entry name" value="PROTEIN_KINASE_ATP"/>
    <property type="match status" value="1"/>
</dbReference>
<keyword evidence="10" id="KW-1185">Reference proteome</keyword>
<keyword evidence="2 5" id="KW-0547">Nucleotide-binding</keyword>
<dbReference type="PANTHER" id="PTHR43289:SF6">
    <property type="entry name" value="SERINE_THREONINE-PROTEIN KINASE NEKL-3"/>
    <property type="match status" value="1"/>
</dbReference>
<evidence type="ECO:0000313" key="10">
    <source>
        <dbReference type="Proteomes" id="UP000317093"/>
    </source>
</evidence>
<evidence type="ECO:0000259" key="8">
    <source>
        <dbReference type="PROSITE" id="PS50011"/>
    </source>
</evidence>
<keyword evidence="1 9" id="KW-0808">Transferase</keyword>
<feature type="region of interest" description="Disordered" evidence="6">
    <location>
        <begin position="548"/>
        <end position="573"/>
    </location>
</feature>
<evidence type="ECO:0000256" key="1">
    <source>
        <dbReference type="ARBA" id="ARBA00022679"/>
    </source>
</evidence>
<dbReference type="RefSeq" id="WP_145257495.1">
    <property type="nucleotide sequence ID" value="NZ_CP036279.1"/>
</dbReference>
<feature type="transmembrane region" description="Helical" evidence="7">
    <location>
        <begin position="185"/>
        <end position="206"/>
    </location>
</feature>
<protein>
    <submittedName>
        <fullName evidence="9">Serine/threonine-protein kinase PknB</fullName>
        <ecNumber evidence="9">2.7.11.1</ecNumber>
    </submittedName>
</protein>
<sequence>MGDAAQKPRPGTSGSPTTPPASSFNSIEGNPIDFVLDSEQSLQTETEQLLRDRLRTAATLLTIILLTYLLLYLLRAPYRDMLNKVDGIAAGVTVFLTSMITGFLWYRRVFTMLTLRLVEHLLFGFTAVFLAWTQISWFHQGWVVGYAAKGHELTVELLAASSAVYSWFILIVLYGAFIPNTWKRAVCVLSVLMMMPLAVSAVAAYVDTNAKIDHLDEILVEQATLMLTAGAIAIYSSHRLTELRLEAHEAKRLGKYRLGQKLGAGGMGEVYLAEHSLIRRPCAVKLIHPSQSRDRVLLRRFAREVQATAALTHWNTIEIYDFGYANDGTFYYVMEYLPGLNLNQLVRSYGPQPPGRVVHIVRQACAALNEAHQRGLIHRDIKPGNLIIGPRGGIPDIVKILDFGLVLVPEESRVNPKLTMHGQVAGSPAYMAPEQASGTGVYGPQSDLYSLGAVAYWLLTANLVFDRTTAMMMMAAHINETPAVPSQLRADTPRDLEKVVMRCLEKDPADRFASAKELDLALSQCACANDWPQERGERWWRENAQILDRRQDDDESNPRLDSTLTRNASSSTG</sequence>
<dbReference type="OrthoDB" id="6111975at2"/>
<dbReference type="EC" id="2.7.11.1" evidence="9"/>
<dbReference type="SUPFAM" id="SSF56112">
    <property type="entry name" value="Protein kinase-like (PK-like)"/>
    <property type="match status" value="1"/>
</dbReference>
<organism evidence="9 10">
    <name type="scientific">Kolteria novifilia</name>
    <dbReference type="NCBI Taxonomy" id="2527975"/>
    <lineage>
        <taxon>Bacteria</taxon>
        <taxon>Pseudomonadati</taxon>
        <taxon>Planctomycetota</taxon>
        <taxon>Planctomycetia</taxon>
        <taxon>Kolteriales</taxon>
        <taxon>Kolteriaceae</taxon>
        <taxon>Kolteria</taxon>
    </lineage>
</organism>
<keyword evidence="3 9" id="KW-0418">Kinase</keyword>
<feature type="compositionally biased region" description="Polar residues" evidence="6">
    <location>
        <begin position="559"/>
        <end position="573"/>
    </location>
</feature>